<feature type="transmembrane region" description="Helical" evidence="1">
    <location>
        <begin position="43"/>
        <end position="63"/>
    </location>
</feature>
<dbReference type="EMBL" id="DVNB01000003">
    <property type="protein sequence ID" value="HIU56245.1"/>
    <property type="molecule type" value="Genomic_DNA"/>
</dbReference>
<comment type="caution">
    <text evidence="2">The sequence shown here is derived from an EMBL/GenBank/DDBJ whole genome shotgun (WGS) entry which is preliminary data.</text>
</comment>
<keyword evidence="1" id="KW-1133">Transmembrane helix</keyword>
<feature type="transmembrane region" description="Helical" evidence="1">
    <location>
        <begin position="150"/>
        <end position="173"/>
    </location>
</feature>
<evidence type="ECO:0000256" key="1">
    <source>
        <dbReference type="SAM" id="Phobius"/>
    </source>
</evidence>
<evidence type="ECO:0000313" key="2">
    <source>
        <dbReference type="EMBL" id="HIU56245.1"/>
    </source>
</evidence>
<sequence length="205" mass="21487">MSHIVDIFTEAFGAGGNVIVGIVFIITALLGVLIALRGKQVMMWIVGFCAAVIGILGGAAFGLLVFDSFIIMLITAFIGGTALLLLVRFVKSLGCFIGMGALGFLIAFIITSELYIDSTRITESTLVFFDLIAGVIVGILAAIRSDFIVTVITAAAGGMITSISVLALFGVYFADWRMWLIAAATAVFGGAVQFGAWQRGSGKKS</sequence>
<keyword evidence="1" id="KW-0472">Membrane</keyword>
<feature type="transmembrane region" description="Helical" evidence="1">
    <location>
        <begin position="69"/>
        <end position="86"/>
    </location>
</feature>
<reference evidence="2" key="2">
    <citation type="journal article" date="2021" name="PeerJ">
        <title>Extensive microbial diversity within the chicken gut microbiome revealed by metagenomics and culture.</title>
        <authorList>
            <person name="Gilroy R."/>
            <person name="Ravi A."/>
            <person name="Getino M."/>
            <person name="Pursley I."/>
            <person name="Horton D.L."/>
            <person name="Alikhan N.F."/>
            <person name="Baker D."/>
            <person name="Gharbi K."/>
            <person name="Hall N."/>
            <person name="Watson M."/>
            <person name="Adriaenssens E.M."/>
            <person name="Foster-Nyarko E."/>
            <person name="Jarju S."/>
            <person name="Secka A."/>
            <person name="Antonio M."/>
            <person name="Oren A."/>
            <person name="Chaudhuri R.R."/>
            <person name="La Ragione R."/>
            <person name="Hildebrand F."/>
            <person name="Pallen M.J."/>
        </authorList>
    </citation>
    <scope>NUCLEOTIDE SEQUENCE</scope>
    <source>
        <strain evidence="2">USAMLcec3-3695</strain>
    </source>
</reference>
<dbReference type="Proteomes" id="UP000824109">
    <property type="component" value="Unassembled WGS sequence"/>
</dbReference>
<gene>
    <name evidence="2" type="ORF">IAA61_00365</name>
</gene>
<name>A0A9D1M9D9_9FIRM</name>
<protein>
    <recommendedName>
        <fullName evidence="4">DUF4203 domain-containing protein</fullName>
    </recommendedName>
</protein>
<feature type="transmembrane region" description="Helical" evidence="1">
    <location>
        <begin position="124"/>
        <end position="143"/>
    </location>
</feature>
<accession>A0A9D1M9D9</accession>
<organism evidence="2 3">
    <name type="scientific">Candidatus Ornithomonoglobus merdipullorum</name>
    <dbReference type="NCBI Taxonomy" id="2840895"/>
    <lineage>
        <taxon>Bacteria</taxon>
        <taxon>Bacillati</taxon>
        <taxon>Bacillota</taxon>
        <taxon>Clostridia</taxon>
        <taxon>Candidatus Ornithomonoglobus</taxon>
    </lineage>
</organism>
<reference evidence="2" key="1">
    <citation type="submission" date="2020-10" db="EMBL/GenBank/DDBJ databases">
        <authorList>
            <person name="Gilroy R."/>
        </authorList>
    </citation>
    <scope>NUCLEOTIDE SEQUENCE</scope>
    <source>
        <strain evidence="2">USAMLcec3-3695</strain>
    </source>
</reference>
<feature type="transmembrane region" description="Helical" evidence="1">
    <location>
        <begin position="93"/>
        <end position="112"/>
    </location>
</feature>
<evidence type="ECO:0008006" key="4">
    <source>
        <dbReference type="Google" id="ProtNLM"/>
    </source>
</evidence>
<evidence type="ECO:0000313" key="3">
    <source>
        <dbReference type="Proteomes" id="UP000824109"/>
    </source>
</evidence>
<proteinExistence type="predicted"/>
<feature type="transmembrane region" description="Helical" evidence="1">
    <location>
        <begin position="179"/>
        <end position="197"/>
    </location>
</feature>
<keyword evidence="1" id="KW-0812">Transmembrane</keyword>
<dbReference type="AlphaFoldDB" id="A0A9D1M9D9"/>
<feature type="transmembrane region" description="Helical" evidence="1">
    <location>
        <begin position="12"/>
        <end position="36"/>
    </location>
</feature>